<gene>
    <name evidence="3" type="ORF">CEPIT_LOCUS16786</name>
</gene>
<dbReference type="InterPro" id="IPR001841">
    <property type="entry name" value="Znf_RING"/>
</dbReference>
<evidence type="ECO:0000259" key="2">
    <source>
        <dbReference type="PROSITE" id="PS50089"/>
    </source>
</evidence>
<organism evidence="3 4">
    <name type="scientific">Cuscuta epithymum</name>
    <dbReference type="NCBI Taxonomy" id="186058"/>
    <lineage>
        <taxon>Eukaryota</taxon>
        <taxon>Viridiplantae</taxon>
        <taxon>Streptophyta</taxon>
        <taxon>Embryophyta</taxon>
        <taxon>Tracheophyta</taxon>
        <taxon>Spermatophyta</taxon>
        <taxon>Magnoliopsida</taxon>
        <taxon>eudicotyledons</taxon>
        <taxon>Gunneridae</taxon>
        <taxon>Pentapetalae</taxon>
        <taxon>asterids</taxon>
        <taxon>lamiids</taxon>
        <taxon>Solanales</taxon>
        <taxon>Convolvulaceae</taxon>
        <taxon>Cuscuteae</taxon>
        <taxon>Cuscuta</taxon>
        <taxon>Cuscuta subgen. Cuscuta</taxon>
    </lineage>
</organism>
<dbReference type="PANTHER" id="PTHR15315">
    <property type="entry name" value="RING FINGER PROTEIN 41, 151"/>
    <property type="match status" value="1"/>
</dbReference>
<dbReference type="GO" id="GO:0016567">
    <property type="term" value="P:protein ubiquitination"/>
    <property type="evidence" value="ECO:0007669"/>
    <property type="project" value="TreeGrafter"/>
</dbReference>
<proteinExistence type="predicted"/>
<dbReference type="GO" id="GO:0061630">
    <property type="term" value="F:ubiquitin protein ligase activity"/>
    <property type="evidence" value="ECO:0007669"/>
    <property type="project" value="TreeGrafter"/>
</dbReference>
<dbReference type="Gene3D" id="3.30.40.10">
    <property type="entry name" value="Zinc/RING finger domain, C3HC4 (zinc finger)"/>
    <property type="match status" value="1"/>
</dbReference>
<dbReference type="FunFam" id="3.30.40.10:FF:000660">
    <property type="entry name" value="RING/U-box superfamily protein"/>
    <property type="match status" value="1"/>
</dbReference>
<dbReference type="GO" id="GO:0008270">
    <property type="term" value="F:zinc ion binding"/>
    <property type="evidence" value="ECO:0007669"/>
    <property type="project" value="UniProtKB-KW"/>
</dbReference>
<evidence type="ECO:0000313" key="3">
    <source>
        <dbReference type="EMBL" id="CAH9104398.1"/>
    </source>
</evidence>
<dbReference type="Proteomes" id="UP001152523">
    <property type="component" value="Unassembled WGS sequence"/>
</dbReference>
<dbReference type="PANTHER" id="PTHR15315:SF22">
    <property type="entry name" value="OS01G0905700 PROTEIN"/>
    <property type="match status" value="1"/>
</dbReference>
<keyword evidence="1" id="KW-0862">Zinc</keyword>
<dbReference type="EMBL" id="CAMAPF010000127">
    <property type="protein sequence ID" value="CAH9104398.1"/>
    <property type="molecule type" value="Genomic_DNA"/>
</dbReference>
<keyword evidence="1" id="KW-0479">Metal-binding</keyword>
<keyword evidence="1" id="KW-0863">Zinc-finger</keyword>
<dbReference type="SUPFAM" id="SSF57850">
    <property type="entry name" value="RING/U-box"/>
    <property type="match status" value="1"/>
</dbReference>
<evidence type="ECO:0000256" key="1">
    <source>
        <dbReference type="PROSITE-ProRule" id="PRU00175"/>
    </source>
</evidence>
<dbReference type="InterPro" id="IPR013083">
    <property type="entry name" value="Znf_RING/FYVE/PHD"/>
</dbReference>
<keyword evidence="4" id="KW-1185">Reference proteome</keyword>
<dbReference type="AlphaFoldDB" id="A0AAV0DQM6"/>
<dbReference type="PROSITE" id="PS50089">
    <property type="entry name" value="ZF_RING_2"/>
    <property type="match status" value="1"/>
</dbReference>
<evidence type="ECO:0000313" key="4">
    <source>
        <dbReference type="Proteomes" id="UP001152523"/>
    </source>
</evidence>
<dbReference type="Pfam" id="PF13920">
    <property type="entry name" value="zf-C3HC4_3"/>
    <property type="match status" value="1"/>
</dbReference>
<dbReference type="SMART" id="SM00184">
    <property type="entry name" value="RING"/>
    <property type="match status" value="1"/>
</dbReference>
<feature type="domain" description="RING-type" evidence="2">
    <location>
        <begin position="155"/>
        <end position="193"/>
    </location>
</feature>
<reference evidence="3" key="1">
    <citation type="submission" date="2022-07" db="EMBL/GenBank/DDBJ databases">
        <authorList>
            <person name="Macas J."/>
            <person name="Novak P."/>
            <person name="Neumann P."/>
        </authorList>
    </citation>
    <scope>NUCLEOTIDE SEQUENCE</scope>
</reference>
<comment type="caution">
    <text evidence="3">The sequence shown here is derived from an EMBL/GenBank/DDBJ whole genome shotgun (WGS) entry which is preliminary data.</text>
</comment>
<protein>
    <recommendedName>
        <fullName evidence="2">RING-type domain-containing protein</fullName>
    </recommendedName>
</protein>
<accession>A0AAV0DQM6</accession>
<sequence length="250" mass="28298">MWQTLPHKSSLRESLKALEADVQHANSLAGALPLDLNGHCVLMKVAYSPMANFLLFLIEWMDYSCLDSIPSWLGLLHILVYKVYIDEMPTMSPHERTATLRDFYAVIYPSLKQLQGNLIELAEGNSRGIHLCDNSSRGVEETVQPCEDLQREDECGICMESGANMVLPNCGHSLCINCFHDWYIRSQSCPFCRGSLNQVDSGDLWVLTDNSDIVDTITLAYENLRRFYLYMDKLPPVVAATNASLYDYLM</sequence>
<name>A0AAV0DQM6_9ASTE</name>